<sequence length="241" mass="27698">MTRRRSPRPPVRATPDPEVPAWIRWPVRLLALVFVVPVRLGWAALVAFGRFVLSPVGRFLYRYLLRPLGWFLDRVVWRPLCWLFVNLLWRPLGWLGRYLLVVPIRWLFRVFRPALRAVGRALLAVARWIGRGLRAGWRVVRPGVVLVAAVLWAAVVWAWRAVGVVLGLVYRLLLRPVGLALRWLWRHTVVPVARAVGWLWRATVVPAGCWVRDTIWRPAAATARGVLVALGLRRPDPRSGR</sequence>
<proteinExistence type="predicted"/>
<protein>
    <submittedName>
        <fullName evidence="2">Uncharacterized protein</fullName>
    </submittedName>
</protein>
<gene>
    <name evidence="2" type="ORF">AAFH96_16665</name>
</gene>
<dbReference type="RefSeq" id="WP_375734784.1">
    <property type="nucleotide sequence ID" value="NZ_JBCGDC010000043.1"/>
</dbReference>
<evidence type="ECO:0000313" key="2">
    <source>
        <dbReference type="EMBL" id="MFB6394727.1"/>
    </source>
</evidence>
<dbReference type="EMBL" id="JBCGDC010000043">
    <property type="protein sequence ID" value="MFB6394727.1"/>
    <property type="molecule type" value="Genomic_DNA"/>
</dbReference>
<keyword evidence="3" id="KW-1185">Reference proteome</keyword>
<name>A0ABV5CS31_9ACTN</name>
<keyword evidence="1" id="KW-0472">Membrane</keyword>
<evidence type="ECO:0000256" key="1">
    <source>
        <dbReference type="SAM" id="Phobius"/>
    </source>
</evidence>
<evidence type="ECO:0000313" key="3">
    <source>
        <dbReference type="Proteomes" id="UP001582793"/>
    </source>
</evidence>
<organism evidence="2 3">
    <name type="scientific">Polymorphospora lycopeni</name>
    <dbReference type="NCBI Taxonomy" id="3140240"/>
    <lineage>
        <taxon>Bacteria</taxon>
        <taxon>Bacillati</taxon>
        <taxon>Actinomycetota</taxon>
        <taxon>Actinomycetes</taxon>
        <taxon>Micromonosporales</taxon>
        <taxon>Micromonosporaceae</taxon>
        <taxon>Polymorphospora</taxon>
    </lineage>
</organism>
<keyword evidence="1" id="KW-1133">Transmembrane helix</keyword>
<dbReference type="Proteomes" id="UP001582793">
    <property type="component" value="Unassembled WGS sequence"/>
</dbReference>
<reference evidence="2 3" key="1">
    <citation type="submission" date="2024-04" db="EMBL/GenBank/DDBJ databases">
        <title>Polymorphospora sp. isolated from Baiyangdian Lake in Xiong'an New Area.</title>
        <authorList>
            <person name="Zhang X."/>
            <person name="Liu J."/>
        </authorList>
    </citation>
    <scope>NUCLEOTIDE SEQUENCE [LARGE SCALE GENOMIC DNA]</scope>
    <source>
        <strain evidence="2 3">2-325</strain>
    </source>
</reference>
<feature type="transmembrane region" description="Helical" evidence="1">
    <location>
        <begin position="29"/>
        <end position="48"/>
    </location>
</feature>
<accession>A0ABV5CS31</accession>
<comment type="caution">
    <text evidence="2">The sequence shown here is derived from an EMBL/GenBank/DDBJ whole genome shotgun (WGS) entry which is preliminary data.</text>
</comment>
<keyword evidence="1" id="KW-0812">Transmembrane</keyword>